<dbReference type="Proteomes" id="UP000069443">
    <property type="component" value="Unassembled WGS sequence"/>
</dbReference>
<evidence type="ECO:0000313" key="4">
    <source>
        <dbReference type="Proteomes" id="UP000069443"/>
    </source>
</evidence>
<name>A0A100WBM5_MYCCR</name>
<sequence length="112" mass="11957">MSDLASRDEMVDPTDTTSQAPKTSHAPTHGAGTTGCGRCPQRWGGLRTAHCGACHHTFTGLSAFDKHRDGDHAKGTRHCLPPGSVGLVDAGRQYLCWGWPGGEDDRWGEGDE</sequence>
<proteinExistence type="predicted"/>
<keyword evidence="4" id="KW-1185">Reference proteome</keyword>
<reference evidence="4" key="1">
    <citation type="journal article" date="2016" name="Genome Announc.">
        <title>Draft Genome Sequences of Five Rapidly Growing Mycobacterium Species, M. thermoresistibile, M. fortuitum subsp. acetamidolyticum, M. canariasense, M. brisbanense, and M. novocastrense.</title>
        <authorList>
            <person name="Katahira K."/>
            <person name="Ogura Y."/>
            <person name="Gotoh Y."/>
            <person name="Hayashi T."/>
        </authorList>
    </citation>
    <scope>NUCLEOTIDE SEQUENCE [LARGE SCALE GENOMIC DNA]</scope>
    <source>
        <strain evidence="4">JCM15298</strain>
    </source>
</reference>
<evidence type="ECO:0000256" key="1">
    <source>
        <dbReference type="SAM" id="MobiDB-lite"/>
    </source>
</evidence>
<accession>A0A100WBM5</accession>
<dbReference type="STRING" id="228230.RMCC_2455"/>
<dbReference type="InterPro" id="IPR058158">
    <property type="entry name" value="Phage_zn-bd_3"/>
</dbReference>
<dbReference type="PROSITE" id="PS00028">
    <property type="entry name" value="ZINC_FINGER_C2H2_1"/>
    <property type="match status" value="1"/>
</dbReference>
<dbReference type="EMBL" id="BCSY01000039">
    <property type="protein sequence ID" value="GAS95489.1"/>
    <property type="molecule type" value="Genomic_DNA"/>
</dbReference>
<evidence type="ECO:0000313" key="3">
    <source>
        <dbReference type="EMBL" id="GAS95489.1"/>
    </source>
</evidence>
<protein>
    <recommendedName>
        <fullName evidence="2">C2H2-type domain-containing protein</fullName>
    </recommendedName>
</protein>
<comment type="caution">
    <text evidence="3">The sequence shown here is derived from an EMBL/GenBank/DDBJ whole genome shotgun (WGS) entry which is preliminary data.</text>
</comment>
<feature type="compositionally biased region" description="Basic and acidic residues" evidence="1">
    <location>
        <begin position="1"/>
        <end position="10"/>
    </location>
</feature>
<gene>
    <name evidence="3" type="ORF">RMCC_2455</name>
</gene>
<dbReference type="AlphaFoldDB" id="A0A100WBM5"/>
<feature type="compositionally biased region" description="Polar residues" evidence="1">
    <location>
        <begin position="14"/>
        <end position="26"/>
    </location>
</feature>
<feature type="region of interest" description="Disordered" evidence="1">
    <location>
        <begin position="1"/>
        <end position="37"/>
    </location>
</feature>
<dbReference type="Pfam" id="PF24071">
    <property type="entry name" value="Phage_zn_bind_3"/>
    <property type="match status" value="1"/>
</dbReference>
<dbReference type="RefSeq" id="WP_420092930.1">
    <property type="nucleotide sequence ID" value="NZ_CATORR010000071.1"/>
</dbReference>
<organism evidence="3 4">
    <name type="scientific">Mycolicibacterium canariasense</name>
    <name type="common">Mycobacterium canariasense</name>
    <dbReference type="NCBI Taxonomy" id="228230"/>
    <lineage>
        <taxon>Bacteria</taxon>
        <taxon>Bacillati</taxon>
        <taxon>Actinomycetota</taxon>
        <taxon>Actinomycetes</taxon>
        <taxon>Mycobacteriales</taxon>
        <taxon>Mycobacteriaceae</taxon>
        <taxon>Mycolicibacterium</taxon>
    </lineage>
</organism>
<reference evidence="4" key="2">
    <citation type="submission" date="2016-02" db="EMBL/GenBank/DDBJ databases">
        <title>Draft genome sequence of five rapidly growing Mycobacterium species.</title>
        <authorList>
            <person name="Katahira K."/>
            <person name="Gotou Y."/>
            <person name="Iida K."/>
            <person name="Ogura Y."/>
            <person name="Hayashi T."/>
        </authorList>
    </citation>
    <scope>NUCLEOTIDE SEQUENCE [LARGE SCALE GENOMIC DNA]</scope>
    <source>
        <strain evidence="4">JCM15298</strain>
    </source>
</reference>
<feature type="domain" description="C2H2-type" evidence="2">
    <location>
        <begin position="51"/>
        <end position="72"/>
    </location>
</feature>
<evidence type="ECO:0000259" key="2">
    <source>
        <dbReference type="PROSITE" id="PS00028"/>
    </source>
</evidence>
<dbReference type="InterPro" id="IPR013087">
    <property type="entry name" value="Znf_C2H2_type"/>
</dbReference>